<accession>A0A158L793</accession>
<sequence>MILPERVFGRFSPKRMSFGFAIGPISFPTRARSSFAILVLSSPSGRDCLSTTNATTAWPVVSSGRPTTAASATSGFDTSADSISIVPSRWPETFSTSSMRPVIVK</sequence>
<evidence type="ECO:0000313" key="1">
    <source>
        <dbReference type="EMBL" id="SAL88821.1"/>
    </source>
</evidence>
<keyword evidence="2" id="KW-1185">Reference proteome</keyword>
<name>A0A158L793_9BURK</name>
<proteinExistence type="predicted"/>
<dbReference type="EMBL" id="FCOL02000596">
    <property type="protein sequence ID" value="SAL88821.1"/>
    <property type="molecule type" value="Genomic_DNA"/>
</dbReference>
<comment type="caution">
    <text evidence="1">The sequence shown here is derived from an EMBL/GenBank/DDBJ whole genome shotgun (WGS) entry which is preliminary data.</text>
</comment>
<reference evidence="1" key="1">
    <citation type="submission" date="2016-01" db="EMBL/GenBank/DDBJ databases">
        <authorList>
            <person name="Peeters C."/>
        </authorList>
    </citation>
    <scope>NUCLEOTIDE SEQUENCE [LARGE SCALE GENOMIC DNA]</scope>
    <source>
        <strain evidence="1">LMG 22937</strain>
    </source>
</reference>
<gene>
    <name evidence="1" type="ORF">AWB67_07665</name>
</gene>
<organism evidence="1 2">
    <name type="scientific">Caballeronia terrestris</name>
    <dbReference type="NCBI Taxonomy" id="1226301"/>
    <lineage>
        <taxon>Bacteria</taxon>
        <taxon>Pseudomonadati</taxon>
        <taxon>Pseudomonadota</taxon>
        <taxon>Betaproteobacteria</taxon>
        <taxon>Burkholderiales</taxon>
        <taxon>Burkholderiaceae</taxon>
        <taxon>Caballeronia</taxon>
    </lineage>
</organism>
<dbReference type="AlphaFoldDB" id="A0A158L793"/>
<protein>
    <submittedName>
        <fullName evidence="1">Uncharacterized protein</fullName>
    </submittedName>
</protein>
<evidence type="ECO:0000313" key="2">
    <source>
        <dbReference type="Proteomes" id="UP000054925"/>
    </source>
</evidence>
<dbReference type="Proteomes" id="UP000054925">
    <property type="component" value="Unassembled WGS sequence"/>
</dbReference>